<dbReference type="Proteomes" id="UP000198838">
    <property type="component" value="Unassembled WGS sequence"/>
</dbReference>
<dbReference type="InterPro" id="IPR003439">
    <property type="entry name" value="ABC_transporter-like_ATP-bd"/>
</dbReference>
<evidence type="ECO:0000259" key="5">
    <source>
        <dbReference type="PROSITE" id="PS50893"/>
    </source>
</evidence>
<gene>
    <name evidence="6" type="ORF">SAMN05216249_11428</name>
</gene>
<dbReference type="Pfam" id="PF08352">
    <property type="entry name" value="oligo_HPY"/>
    <property type="match status" value="1"/>
</dbReference>
<evidence type="ECO:0000256" key="2">
    <source>
        <dbReference type="ARBA" id="ARBA00022448"/>
    </source>
</evidence>
<dbReference type="PANTHER" id="PTHR43776">
    <property type="entry name" value="TRANSPORT ATP-BINDING PROTEIN"/>
    <property type="match status" value="1"/>
</dbReference>
<reference evidence="6 7" key="1">
    <citation type="submission" date="2016-10" db="EMBL/GenBank/DDBJ databases">
        <authorList>
            <person name="de Groot N.N."/>
        </authorList>
    </citation>
    <scope>NUCLEOTIDE SEQUENCE [LARGE SCALE GENOMIC DNA]</scope>
    <source>
        <strain evidence="6 7">DSM 5522</strain>
    </source>
</reference>
<dbReference type="PROSITE" id="PS00211">
    <property type="entry name" value="ABC_TRANSPORTER_1"/>
    <property type="match status" value="1"/>
</dbReference>
<dbReference type="SUPFAM" id="SSF52540">
    <property type="entry name" value="P-loop containing nucleoside triphosphate hydrolases"/>
    <property type="match status" value="1"/>
</dbReference>
<dbReference type="InterPro" id="IPR017871">
    <property type="entry name" value="ABC_transporter-like_CS"/>
</dbReference>
<keyword evidence="2" id="KW-0813">Transport</keyword>
<keyword evidence="3" id="KW-0547">Nucleotide-binding</keyword>
<dbReference type="InterPro" id="IPR003593">
    <property type="entry name" value="AAA+_ATPase"/>
</dbReference>
<dbReference type="GO" id="GO:0005524">
    <property type="term" value="F:ATP binding"/>
    <property type="evidence" value="ECO:0007669"/>
    <property type="project" value="UniProtKB-KW"/>
</dbReference>
<dbReference type="EMBL" id="FOJY01000014">
    <property type="protein sequence ID" value="SFB22935.1"/>
    <property type="molecule type" value="Genomic_DNA"/>
</dbReference>
<dbReference type="Gene3D" id="3.40.50.300">
    <property type="entry name" value="P-loop containing nucleotide triphosphate hydrolases"/>
    <property type="match status" value="1"/>
</dbReference>
<dbReference type="PROSITE" id="PS50893">
    <property type="entry name" value="ABC_TRANSPORTER_2"/>
    <property type="match status" value="1"/>
</dbReference>
<dbReference type="NCBIfam" id="TIGR01727">
    <property type="entry name" value="oligo_HPY"/>
    <property type="match status" value="1"/>
</dbReference>
<dbReference type="InterPro" id="IPR027417">
    <property type="entry name" value="P-loop_NTPase"/>
</dbReference>
<dbReference type="GO" id="GO:0055085">
    <property type="term" value="P:transmembrane transport"/>
    <property type="evidence" value="ECO:0007669"/>
    <property type="project" value="UniProtKB-ARBA"/>
</dbReference>
<dbReference type="SMART" id="SM00382">
    <property type="entry name" value="AAA"/>
    <property type="match status" value="1"/>
</dbReference>
<dbReference type="GO" id="GO:0015833">
    <property type="term" value="P:peptide transport"/>
    <property type="evidence" value="ECO:0007669"/>
    <property type="project" value="InterPro"/>
</dbReference>
<evidence type="ECO:0000313" key="6">
    <source>
        <dbReference type="EMBL" id="SFB22935.1"/>
    </source>
</evidence>
<keyword evidence="7" id="KW-1185">Reference proteome</keyword>
<dbReference type="AlphaFoldDB" id="A0A1I0ZBC9"/>
<dbReference type="Pfam" id="PF00005">
    <property type="entry name" value="ABC_tran"/>
    <property type="match status" value="1"/>
</dbReference>
<dbReference type="OrthoDB" id="9806285at2"/>
<feature type="domain" description="ABC transporter" evidence="5">
    <location>
        <begin position="7"/>
        <end position="250"/>
    </location>
</feature>
<dbReference type="GO" id="GO:0016887">
    <property type="term" value="F:ATP hydrolysis activity"/>
    <property type="evidence" value="ECO:0007669"/>
    <property type="project" value="InterPro"/>
</dbReference>
<dbReference type="CDD" id="cd03257">
    <property type="entry name" value="ABC_NikE_OppD_transporters"/>
    <property type="match status" value="1"/>
</dbReference>
<sequence length="314" mass="35270">MSQENLLEIKELTKYFKVKKEKLTAVDNISLSIKKGQCLGIVGESGCGKSTLVKMIVGSLKPSGGTIRLEGIEYLNLKGKEKRDFWRNIQMVFQDPISSFPPRMKIGNYLAEPRLNYDKIKKKDAISQAKELLEMVGLKKDFINRYPHELSGGQLQRVAIARAISVSPKLLICDEATGALDVTIQNKIVELIDKLIHKEKISCIFIGHDLAVVGSISDNVAVMYLGRIVEYMNSQMLEKNPLHPYTKALREAAFDVYCNQEDELKVLEGDPPSPLNIGEGCAFAKRCSFAKEQCFKERPQLKEVEKGHFVACFI</sequence>
<proteinExistence type="inferred from homology"/>
<evidence type="ECO:0000256" key="4">
    <source>
        <dbReference type="ARBA" id="ARBA00022840"/>
    </source>
</evidence>
<evidence type="ECO:0000256" key="3">
    <source>
        <dbReference type="ARBA" id="ARBA00022741"/>
    </source>
</evidence>
<evidence type="ECO:0000256" key="1">
    <source>
        <dbReference type="ARBA" id="ARBA00005417"/>
    </source>
</evidence>
<evidence type="ECO:0000313" key="7">
    <source>
        <dbReference type="Proteomes" id="UP000198838"/>
    </source>
</evidence>
<dbReference type="STRING" id="1120918.SAMN05216249_11428"/>
<dbReference type="PANTHER" id="PTHR43776:SF8">
    <property type="entry name" value="ABC TRANSPORTER, ATP-BINDING PROTEIN"/>
    <property type="match status" value="1"/>
</dbReference>
<accession>A0A1I0ZBC9</accession>
<protein>
    <submittedName>
        <fullName evidence="6">Oligopeptide/dipeptide ABC transporter, ATP-binding protein, C-terminal domain-containing protein</fullName>
    </submittedName>
</protein>
<comment type="similarity">
    <text evidence="1">Belongs to the ABC transporter superfamily.</text>
</comment>
<dbReference type="RefSeq" id="WP_092873157.1">
    <property type="nucleotide sequence ID" value="NZ_FOJY01000014.1"/>
</dbReference>
<name>A0A1I0ZBC9_9FIRM</name>
<dbReference type="FunFam" id="3.40.50.300:FF:000016">
    <property type="entry name" value="Oligopeptide ABC transporter ATP-binding component"/>
    <property type="match status" value="1"/>
</dbReference>
<keyword evidence="4 6" id="KW-0067">ATP-binding</keyword>
<dbReference type="InterPro" id="IPR013563">
    <property type="entry name" value="Oligopep_ABC_C"/>
</dbReference>
<dbReference type="InterPro" id="IPR050319">
    <property type="entry name" value="ABC_transp_ATP-bind"/>
</dbReference>
<organism evidence="6 7">
    <name type="scientific">Acetitomaculum ruminis DSM 5522</name>
    <dbReference type="NCBI Taxonomy" id="1120918"/>
    <lineage>
        <taxon>Bacteria</taxon>
        <taxon>Bacillati</taxon>
        <taxon>Bacillota</taxon>
        <taxon>Clostridia</taxon>
        <taxon>Lachnospirales</taxon>
        <taxon>Lachnospiraceae</taxon>
        <taxon>Acetitomaculum</taxon>
    </lineage>
</organism>